<gene>
    <name evidence="1" type="ORF">KXQ929_LOCUS31554</name>
</gene>
<reference evidence="1" key="1">
    <citation type="submission" date="2021-02" db="EMBL/GenBank/DDBJ databases">
        <authorList>
            <person name="Nowell W R."/>
        </authorList>
    </citation>
    <scope>NUCLEOTIDE SEQUENCE</scope>
</reference>
<protein>
    <submittedName>
        <fullName evidence="1">Uncharacterized protein</fullName>
    </submittedName>
</protein>
<comment type="caution">
    <text evidence="1">The sequence shown here is derived from an EMBL/GenBank/DDBJ whole genome shotgun (WGS) entry which is preliminary data.</text>
</comment>
<dbReference type="EMBL" id="CAJOBB010003642">
    <property type="protein sequence ID" value="CAF4051337.1"/>
    <property type="molecule type" value="Genomic_DNA"/>
</dbReference>
<organism evidence="1 2">
    <name type="scientific">Adineta steineri</name>
    <dbReference type="NCBI Taxonomy" id="433720"/>
    <lineage>
        <taxon>Eukaryota</taxon>
        <taxon>Metazoa</taxon>
        <taxon>Spiralia</taxon>
        <taxon>Gnathifera</taxon>
        <taxon>Rotifera</taxon>
        <taxon>Eurotatoria</taxon>
        <taxon>Bdelloidea</taxon>
        <taxon>Adinetida</taxon>
        <taxon>Adinetidae</taxon>
        <taxon>Adineta</taxon>
    </lineage>
</organism>
<sequence>MSLFGGTHISVILSGDQFGDENIIVDDLPSKSTLIYANSEGASVDLLQLFGAQIYMGRYVAFAMDKLFTVEEITTIIKDEVVKDE</sequence>
<accession>A0A819RZ44</accession>
<evidence type="ECO:0000313" key="1">
    <source>
        <dbReference type="EMBL" id="CAF4051337.1"/>
    </source>
</evidence>
<evidence type="ECO:0000313" key="2">
    <source>
        <dbReference type="Proteomes" id="UP000663868"/>
    </source>
</evidence>
<name>A0A819RZ44_9BILA</name>
<dbReference type="AlphaFoldDB" id="A0A819RZ44"/>
<proteinExistence type="predicted"/>
<dbReference type="Proteomes" id="UP000663868">
    <property type="component" value="Unassembled WGS sequence"/>
</dbReference>